<protein>
    <submittedName>
        <fullName evidence="2">GLPGLI family protein</fullName>
    </submittedName>
</protein>
<dbReference type="Pfam" id="PF09697">
    <property type="entry name" value="Porph_ging"/>
    <property type="match status" value="1"/>
</dbReference>
<keyword evidence="3" id="KW-1185">Reference proteome</keyword>
<sequence>MQMKNKVLTVLSILQLVFCTTTAQDNEGYKIYYDMTFRKDSTNAATTSEMTELLVSGGKSLFRTVLQAEQDTALFYQSLQRRSEQAISTNARYRILKDYSNQTTHYYEQVETLGGAICTYAESQDSMTWSLTSDTSTINKLLCQKALLVYGNRSWEAWFCPDIPISDGPYKFCGLPGLIVRISDRTDSWLFDLKRIEHVPAFIVDLTFLHSAEVVNKLELYKRKWDYRYNWLQINQAAGKIGPVNEEMRQRLIKSSRANLARDNNWIELYP</sequence>
<dbReference type="EMBL" id="FUYS01000001">
    <property type="protein sequence ID" value="SKB26482.1"/>
    <property type="molecule type" value="Genomic_DNA"/>
</dbReference>
<accession>A0A1T4ZUQ1</accession>
<dbReference type="STRING" id="623280.SAMN05660226_00126"/>
<reference evidence="2 3" key="1">
    <citation type="submission" date="2017-02" db="EMBL/GenBank/DDBJ databases">
        <authorList>
            <person name="Peterson S.W."/>
        </authorList>
    </citation>
    <scope>NUCLEOTIDE SEQUENCE [LARGE SCALE GENOMIC DNA]</scope>
    <source>
        <strain evidence="2 3">DSM 22899</strain>
    </source>
</reference>
<dbReference type="AlphaFoldDB" id="A0A1T4ZUQ1"/>
<dbReference type="InterPro" id="IPR005901">
    <property type="entry name" value="GLPGLI"/>
</dbReference>
<evidence type="ECO:0000313" key="2">
    <source>
        <dbReference type="EMBL" id="SKB26482.1"/>
    </source>
</evidence>
<feature type="signal peptide" evidence="1">
    <location>
        <begin position="1"/>
        <end position="23"/>
    </location>
</feature>
<proteinExistence type="predicted"/>
<name>A0A1T4ZUQ1_9SPHI</name>
<evidence type="ECO:0000256" key="1">
    <source>
        <dbReference type="SAM" id="SignalP"/>
    </source>
</evidence>
<feature type="chain" id="PRO_5012097588" evidence="1">
    <location>
        <begin position="24"/>
        <end position="271"/>
    </location>
</feature>
<dbReference type="NCBIfam" id="TIGR01200">
    <property type="entry name" value="GLPGLI"/>
    <property type="match status" value="1"/>
</dbReference>
<dbReference type="Proteomes" id="UP000190541">
    <property type="component" value="Unassembled WGS sequence"/>
</dbReference>
<organism evidence="2 3">
    <name type="scientific">Parapedobacter luteus</name>
    <dbReference type="NCBI Taxonomy" id="623280"/>
    <lineage>
        <taxon>Bacteria</taxon>
        <taxon>Pseudomonadati</taxon>
        <taxon>Bacteroidota</taxon>
        <taxon>Sphingobacteriia</taxon>
        <taxon>Sphingobacteriales</taxon>
        <taxon>Sphingobacteriaceae</taxon>
        <taxon>Parapedobacter</taxon>
    </lineage>
</organism>
<keyword evidence="1" id="KW-0732">Signal</keyword>
<dbReference type="OrthoDB" id="1440774at2"/>
<gene>
    <name evidence="2" type="ORF">SAMN05660226_00126</name>
</gene>
<evidence type="ECO:0000313" key="3">
    <source>
        <dbReference type="Proteomes" id="UP000190541"/>
    </source>
</evidence>